<dbReference type="GO" id="GO:0071949">
    <property type="term" value="F:FAD binding"/>
    <property type="evidence" value="ECO:0007669"/>
    <property type="project" value="InterPro"/>
</dbReference>
<dbReference type="Pfam" id="PF01494">
    <property type="entry name" value="FAD_binding_3"/>
    <property type="match status" value="1"/>
</dbReference>
<gene>
    <name evidence="3" type="primary">ubiH</name>
</gene>
<evidence type="ECO:0000313" key="3">
    <source>
        <dbReference type="EMBL" id="ADK11051.1"/>
    </source>
</evidence>
<dbReference type="EMBL" id="HM161850">
    <property type="protein sequence ID" value="ADK11051.1"/>
    <property type="molecule type" value="Genomic_DNA"/>
</dbReference>
<dbReference type="Gene3D" id="3.50.50.60">
    <property type="entry name" value="FAD/NAD(P)-binding domain"/>
    <property type="match status" value="1"/>
</dbReference>
<dbReference type="AlphaFoldDB" id="D9IPD5"/>
<dbReference type="SUPFAM" id="SSF51905">
    <property type="entry name" value="FAD/NAD(P)-binding domain"/>
    <property type="match status" value="1"/>
</dbReference>
<protein>
    <submittedName>
        <fullName evidence="3">Ubiquinone synthase</fullName>
    </submittedName>
</protein>
<keyword evidence="3" id="KW-0830">Ubiquinone</keyword>
<feature type="region of interest" description="Disordered" evidence="1">
    <location>
        <begin position="1"/>
        <end position="31"/>
    </location>
</feature>
<sequence length="73" mass="7321">MLRHWFPASPYPLPLPPAPEASPMSTEAPAPTADTDLIADVAIVGGGLAGLSLAAALGTAGVRTLCIDRDSPA</sequence>
<proteinExistence type="predicted"/>
<feature type="compositionally biased region" description="Pro residues" evidence="1">
    <location>
        <begin position="9"/>
        <end position="20"/>
    </location>
</feature>
<reference evidence="3" key="1">
    <citation type="submission" date="2010-04" db="EMBL/GenBank/DDBJ databases">
        <authorList>
            <person name="Sant'Anna F.H."/>
            <person name="Trentini D.B."/>
            <person name="Schrank I.S."/>
        </authorList>
    </citation>
    <scope>NUCLEOTIDE SEQUENCE</scope>
    <source>
        <strain evidence="3">Y2</strain>
    </source>
</reference>
<dbReference type="InterPro" id="IPR002938">
    <property type="entry name" value="FAD-bd"/>
</dbReference>
<reference evidence="3" key="2">
    <citation type="journal article" date="2011" name="BMC Microbiol.">
        <title>Tools for genetic manipulation of the plant growth-promoting bacterium Azospirillum amazonense.</title>
        <authorList>
            <person name="Sant'anna F.H."/>
            <person name="Andrade D.S."/>
            <person name="Trentini D.B."/>
            <person name="Weber S.S."/>
            <person name="Schrank I.S."/>
        </authorList>
    </citation>
    <scope>NUCLEOTIDE SEQUENCE</scope>
    <source>
        <strain evidence="3">Y2</strain>
    </source>
</reference>
<accession>D9IPD5</accession>
<evidence type="ECO:0000259" key="2">
    <source>
        <dbReference type="Pfam" id="PF01494"/>
    </source>
</evidence>
<evidence type="ECO:0000256" key="1">
    <source>
        <dbReference type="SAM" id="MobiDB-lite"/>
    </source>
</evidence>
<name>D9IPD5_9PROT</name>
<dbReference type="InterPro" id="IPR036188">
    <property type="entry name" value="FAD/NAD-bd_sf"/>
</dbReference>
<feature type="non-terminal residue" evidence="3">
    <location>
        <position position="73"/>
    </location>
</feature>
<organism evidence="3">
    <name type="scientific">Nitrospirillum viridazoti Y2</name>
    <dbReference type="NCBI Taxonomy" id="1003237"/>
    <lineage>
        <taxon>Bacteria</taxon>
        <taxon>Pseudomonadati</taxon>
        <taxon>Pseudomonadota</taxon>
        <taxon>Alphaproteobacteria</taxon>
        <taxon>Rhodospirillales</taxon>
        <taxon>Azospirillaceae</taxon>
        <taxon>Nitrospirillum</taxon>
        <taxon>Nitrospirillum viridazoti</taxon>
    </lineage>
</organism>
<feature type="domain" description="FAD-binding" evidence="2">
    <location>
        <begin position="39"/>
        <end position="71"/>
    </location>
</feature>